<keyword evidence="5 6" id="KW-0472">Membrane</keyword>
<evidence type="ECO:0000313" key="8">
    <source>
        <dbReference type="Proteomes" id="UP000571084"/>
    </source>
</evidence>
<feature type="transmembrane region" description="Helical" evidence="6">
    <location>
        <begin position="305"/>
        <end position="327"/>
    </location>
</feature>
<feature type="transmembrane region" description="Helical" evidence="6">
    <location>
        <begin position="333"/>
        <end position="350"/>
    </location>
</feature>
<keyword evidence="3 6" id="KW-0812">Transmembrane</keyword>
<reference evidence="7 8" key="1">
    <citation type="submission" date="2020-08" db="EMBL/GenBank/DDBJ databases">
        <title>Genomic Encyclopedia of Type Strains, Phase IV (KMG-IV): sequencing the most valuable type-strain genomes for metagenomic binning, comparative biology and taxonomic classification.</title>
        <authorList>
            <person name="Goeker M."/>
        </authorList>
    </citation>
    <scope>NUCLEOTIDE SEQUENCE [LARGE SCALE GENOMIC DNA]</scope>
    <source>
        <strain evidence="7 8">DSM 23240</strain>
    </source>
</reference>
<dbReference type="PANTHER" id="PTHR30250:SF26">
    <property type="entry name" value="PSMA PROTEIN"/>
    <property type="match status" value="1"/>
</dbReference>
<accession>A0A840RMZ3</accession>
<evidence type="ECO:0000256" key="6">
    <source>
        <dbReference type="SAM" id="Phobius"/>
    </source>
</evidence>
<feature type="transmembrane region" description="Helical" evidence="6">
    <location>
        <begin position="121"/>
        <end position="141"/>
    </location>
</feature>
<feature type="transmembrane region" description="Helical" evidence="6">
    <location>
        <begin position="428"/>
        <end position="452"/>
    </location>
</feature>
<feature type="transmembrane region" description="Helical" evidence="6">
    <location>
        <begin position="244"/>
        <end position="265"/>
    </location>
</feature>
<dbReference type="InterPro" id="IPR050833">
    <property type="entry name" value="Poly_Biosynth_Transport"/>
</dbReference>
<feature type="transmembrane region" description="Helical" evidence="6">
    <location>
        <begin position="371"/>
        <end position="392"/>
    </location>
</feature>
<evidence type="ECO:0000256" key="1">
    <source>
        <dbReference type="ARBA" id="ARBA00004651"/>
    </source>
</evidence>
<keyword evidence="4 6" id="KW-1133">Transmembrane helix</keyword>
<feature type="transmembrane region" description="Helical" evidence="6">
    <location>
        <begin position="37"/>
        <end position="59"/>
    </location>
</feature>
<sequence length="502" mass="54055">MTLIRNAGFNFLGAAAPAVLAVATIPYIISVLGTGDYGLLILITSIVGYFALLDINITAGSTKYVAQYHASGDTHRLNETICFGLLIYVGIGVVGMMGLFFSARFLVAHVFTVSANKQAEAILALQIAAFGFATGQVQAYVQSLPGALMRFDISGRIEAVFGTMVPLATVALLYFGFDLVDLVLLRVAMSILQTVVVWRKLIQIMPFINWAVPSIEIRNTLLSFSAYSFLSKLAALTYNTADKLIIGASAGVTALTFYVVPATLANRVMSLVFRFSGVMFPHASALAEQGRLVELKRDYLLASRYMFFINGGIALMLATLAHPILSLWMSTEFARVGTTVMVMIAFTQWIDSLTNLPTLINDGIGHPKISGIFALARAVLGLGLIFLGVWRYGIVGAAGAHLLASAVMSLSFVIYVHGRTVPVSLNSLFYEAYLVPLIVLVPVGIVGVLLTSFASRGWLNLLACGTLMGLLILVGGICKVCLPQHRNIVFSRLALFCKSNQI</sequence>
<protein>
    <submittedName>
        <fullName evidence="7">O-antigen/teichoic acid export membrane protein</fullName>
    </submittedName>
</protein>
<feature type="transmembrane region" description="Helical" evidence="6">
    <location>
        <begin position="7"/>
        <end position="31"/>
    </location>
</feature>
<comment type="subcellular location">
    <subcellularLocation>
        <location evidence="1">Cell membrane</location>
        <topology evidence="1">Multi-pass membrane protein</topology>
    </subcellularLocation>
</comment>
<dbReference type="Pfam" id="PF13440">
    <property type="entry name" value="Polysacc_synt_3"/>
    <property type="match status" value="1"/>
</dbReference>
<feature type="transmembrane region" description="Helical" evidence="6">
    <location>
        <begin position="398"/>
        <end position="416"/>
    </location>
</feature>
<evidence type="ECO:0000256" key="5">
    <source>
        <dbReference type="ARBA" id="ARBA00023136"/>
    </source>
</evidence>
<comment type="caution">
    <text evidence="7">The sequence shown here is derived from an EMBL/GenBank/DDBJ whole genome shotgun (WGS) entry which is preliminary data.</text>
</comment>
<dbReference type="AlphaFoldDB" id="A0A840RMZ3"/>
<organism evidence="7 8">
    <name type="scientific">Glaciimonas immobilis</name>
    <dbReference type="NCBI Taxonomy" id="728004"/>
    <lineage>
        <taxon>Bacteria</taxon>
        <taxon>Pseudomonadati</taxon>
        <taxon>Pseudomonadota</taxon>
        <taxon>Betaproteobacteria</taxon>
        <taxon>Burkholderiales</taxon>
        <taxon>Oxalobacteraceae</taxon>
        <taxon>Glaciimonas</taxon>
    </lineage>
</organism>
<gene>
    <name evidence="7" type="ORF">HNR39_000960</name>
</gene>
<evidence type="ECO:0000256" key="4">
    <source>
        <dbReference type="ARBA" id="ARBA00022989"/>
    </source>
</evidence>
<dbReference type="PANTHER" id="PTHR30250">
    <property type="entry name" value="PST FAMILY PREDICTED COLANIC ACID TRANSPORTER"/>
    <property type="match status" value="1"/>
</dbReference>
<feature type="transmembrane region" description="Helical" evidence="6">
    <location>
        <begin position="153"/>
        <end position="177"/>
    </location>
</feature>
<dbReference type="Proteomes" id="UP000571084">
    <property type="component" value="Unassembled WGS sequence"/>
</dbReference>
<evidence type="ECO:0000313" key="7">
    <source>
        <dbReference type="EMBL" id="MBB5199133.1"/>
    </source>
</evidence>
<evidence type="ECO:0000256" key="2">
    <source>
        <dbReference type="ARBA" id="ARBA00022475"/>
    </source>
</evidence>
<keyword evidence="8" id="KW-1185">Reference proteome</keyword>
<dbReference type="RefSeq" id="WP_168055480.1">
    <property type="nucleotide sequence ID" value="NZ_JAAOZT010000006.1"/>
</dbReference>
<dbReference type="GO" id="GO:0005886">
    <property type="term" value="C:plasma membrane"/>
    <property type="evidence" value="ECO:0007669"/>
    <property type="project" value="UniProtKB-SubCell"/>
</dbReference>
<dbReference type="EMBL" id="JACHHQ010000002">
    <property type="protein sequence ID" value="MBB5199133.1"/>
    <property type="molecule type" value="Genomic_DNA"/>
</dbReference>
<feature type="transmembrane region" description="Helical" evidence="6">
    <location>
        <begin position="80"/>
        <end position="101"/>
    </location>
</feature>
<keyword evidence="2" id="KW-1003">Cell membrane</keyword>
<proteinExistence type="predicted"/>
<feature type="transmembrane region" description="Helical" evidence="6">
    <location>
        <begin position="458"/>
        <end position="482"/>
    </location>
</feature>
<name>A0A840RMZ3_9BURK</name>
<evidence type="ECO:0000256" key="3">
    <source>
        <dbReference type="ARBA" id="ARBA00022692"/>
    </source>
</evidence>